<evidence type="ECO:0000313" key="2">
    <source>
        <dbReference type="Proteomes" id="UP000288805"/>
    </source>
</evidence>
<dbReference type="AlphaFoldDB" id="A0A438CZ54"/>
<dbReference type="EMBL" id="QGNW01001892">
    <property type="protein sequence ID" value="RVW28484.1"/>
    <property type="molecule type" value="Genomic_DNA"/>
</dbReference>
<dbReference type="Proteomes" id="UP000288805">
    <property type="component" value="Unassembled WGS sequence"/>
</dbReference>
<accession>A0A438CZ54</accession>
<comment type="caution">
    <text evidence="1">The sequence shown here is derived from an EMBL/GenBank/DDBJ whole genome shotgun (WGS) entry which is preliminary data.</text>
</comment>
<gene>
    <name evidence="1" type="ORF">CK203_113664</name>
</gene>
<evidence type="ECO:0000313" key="1">
    <source>
        <dbReference type="EMBL" id="RVW28484.1"/>
    </source>
</evidence>
<protein>
    <submittedName>
        <fullName evidence="1">Uncharacterized protein</fullName>
    </submittedName>
</protein>
<proteinExistence type="predicted"/>
<reference evidence="1 2" key="1">
    <citation type="journal article" date="2018" name="PLoS Genet.">
        <title>Population sequencing reveals clonal diversity and ancestral inbreeding in the grapevine cultivar Chardonnay.</title>
        <authorList>
            <person name="Roach M.J."/>
            <person name="Johnson D.L."/>
            <person name="Bohlmann J."/>
            <person name="van Vuuren H.J."/>
            <person name="Jones S.J."/>
            <person name="Pretorius I.S."/>
            <person name="Schmidt S.A."/>
            <person name="Borneman A.R."/>
        </authorList>
    </citation>
    <scope>NUCLEOTIDE SEQUENCE [LARGE SCALE GENOMIC DNA]</scope>
    <source>
        <strain evidence="2">cv. Chardonnay</strain>
        <tissue evidence="1">Leaf</tissue>
    </source>
</reference>
<name>A0A438CZ54_VITVI</name>
<organism evidence="1 2">
    <name type="scientific">Vitis vinifera</name>
    <name type="common">Grape</name>
    <dbReference type="NCBI Taxonomy" id="29760"/>
    <lineage>
        <taxon>Eukaryota</taxon>
        <taxon>Viridiplantae</taxon>
        <taxon>Streptophyta</taxon>
        <taxon>Embryophyta</taxon>
        <taxon>Tracheophyta</taxon>
        <taxon>Spermatophyta</taxon>
        <taxon>Magnoliopsida</taxon>
        <taxon>eudicotyledons</taxon>
        <taxon>Gunneridae</taxon>
        <taxon>Pentapetalae</taxon>
        <taxon>rosids</taxon>
        <taxon>Vitales</taxon>
        <taxon>Vitaceae</taxon>
        <taxon>Viteae</taxon>
        <taxon>Vitis</taxon>
    </lineage>
</organism>
<sequence>MRSLYVTNGVMSWDGYDDLHVIALLVEFRMPDIKRYTGIGCPLDVYQRELEALKQRLDEIVTSFISRWREKIAQIMDRPSKHPLWHRGGISRGLWADSSPSDSKGRSWVRAQAIRCGTIGMMRHRSPCRPQTQRQFSDTSYQMIQHDQYKPAIPLG</sequence>